<evidence type="ECO:0000313" key="1">
    <source>
        <dbReference type="EMBL" id="KAJ5356138.1"/>
    </source>
</evidence>
<sequence length="251" mass="29341">MARIGGRSHTLKYDDNFIQFYAADIKRQSSQFKNEHIGFIVHAHCWALLNHVIPTTLVEKKMDKFICVAQDYWRDNKSWGSTSSPLRLEKYSGKCLGSMPRWKYGSDIYKNPLIVSGVQKAIDTAKKYKQRHIQPRCSNYSNVPLDIAILIAEWICPIDYTPADVRNTRNMLSAWQWELPDGFWKRWLREEDIIFELEAPREVNYSIDWQSLRLDLMALVSDRRYVSSGLVNRVRVLGFMTAIASDFLDMH</sequence>
<dbReference type="RefSeq" id="XP_056574285.1">
    <property type="nucleotide sequence ID" value="XM_056728470.1"/>
</dbReference>
<dbReference type="GeneID" id="81467653"/>
<organism evidence="1 2">
    <name type="scientific">Penicillium concentricum</name>
    <dbReference type="NCBI Taxonomy" id="293559"/>
    <lineage>
        <taxon>Eukaryota</taxon>
        <taxon>Fungi</taxon>
        <taxon>Dikarya</taxon>
        <taxon>Ascomycota</taxon>
        <taxon>Pezizomycotina</taxon>
        <taxon>Eurotiomycetes</taxon>
        <taxon>Eurotiomycetidae</taxon>
        <taxon>Eurotiales</taxon>
        <taxon>Aspergillaceae</taxon>
        <taxon>Penicillium</taxon>
    </lineage>
</organism>
<accession>A0A9W9USR3</accession>
<protein>
    <submittedName>
        <fullName evidence="1">Uncharacterized protein</fullName>
    </submittedName>
</protein>
<dbReference type="EMBL" id="JAPZBT010000006">
    <property type="protein sequence ID" value="KAJ5356138.1"/>
    <property type="molecule type" value="Genomic_DNA"/>
</dbReference>
<dbReference type="OrthoDB" id="4524525at2759"/>
<reference evidence="1" key="2">
    <citation type="journal article" date="2023" name="IMA Fungus">
        <title>Comparative genomic study of the Penicillium genus elucidates a diverse pangenome and 15 lateral gene transfer events.</title>
        <authorList>
            <person name="Petersen C."/>
            <person name="Sorensen T."/>
            <person name="Nielsen M.R."/>
            <person name="Sondergaard T.E."/>
            <person name="Sorensen J.L."/>
            <person name="Fitzpatrick D.A."/>
            <person name="Frisvad J.C."/>
            <person name="Nielsen K.L."/>
        </authorList>
    </citation>
    <scope>NUCLEOTIDE SEQUENCE</scope>
    <source>
        <strain evidence="1">IBT 3081</strain>
    </source>
</reference>
<comment type="caution">
    <text evidence="1">The sequence shown here is derived from an EMBL/GenBank/DDBJ whole genome shotgun (WGS) entry which is preliminary data.</text>
</comment>
<proteinExistence type="predicted"/>
<gene>
    <name evidence="1" type="ORF">N7517_010747</name>
</gene>
<dbReference type="AlphaFoldDB" id="A0A9W9USR3"/>
<keyword evidence="2" id="KW-1185">Reference proteome</keyword>
<dbReference type="Proteomes" id="UP001147752">
    <property type="component" value="Unassembled WGS sequence"/>
</dbReference>
<evidence type="ECO:0000313" key="2">
    <source>
        <dbReference type="Proteomes" id="UP001147752"/>
    </source>
</evidence>
<name>A0A9W9USR3_9EURO</name>
<reference evidence="1" key="1">
    <citation type="submission" date="2022-12" db="EMBL/GenBank/DDBJ databases">
        <authorList>
            <person name="Petersen C."/>
        </authorList>
    </citation>
    <scope>NUCLEOTIDE SEQUENCE</scope>
    <source>
        <strain evidence="1">IBT 3081</strain>
    </source>
</reference>